<accession>A0AAD4LG26</accession>
<evidence type="ECO:0000313" key="1">
    <source>
        <dbReference type="EMBL" id="KAH8990342.1"/>
    </source>
</evidence>
<gene>
    <name evidence="1" type="ORF">EDB92DRAFT_790814</name>
</gene>
<comment type="caution">
    <text evidence="1">The sequence shown here is derived from an EMBL/GenBank/DDBJ whole genome shotgun (WGS) entry which is preliminary data.</text>
</comment>
<reference evidence="1" key="1">
    <citation type="submission" date="2022-01" db="EMBL/GenBank/DDBJ databases">
        <title>Comparative genomics reveals a dynamic genome evolution in the ectomycorrhizal milk-cap (Lactarius) mushrooms.</title>
        <authorList>
            <consortium name="DOE Joint Genome Institute"/>
            <person name="Lebreton A."/>
            <person name="Tang N."/>
            <person name="Kuo A."/>
            <person name="LaButti K."/>
            <person name="Drula E."/>
            <person name="Barry K."/>
            <person name="Clum A."/>
            <person name="Lipzen A."/>
            <person name="Mousain D."/>
            <person name="Ng V."/>
            <person name="Wang R."/>
            <person name="Wang X."/>
            <person name="Dai Y."/>
            <person name="Henrissat B."/>
            <person name="Grigoriev I.V."/>
            <person name="Guerin-Laguette A."/>
            <person name="Yu F."/>
            <person name="Martin F.M."/>
        </authorList>
    </citation>
    <scope>NUCLEOTIDE SEQUENCE</scope>
    <source>
        <strain evidence="1">QP</strain>
    </source>
</reference>
<evidence type="ECO:0000313" key="2">
    <source>
        <dbReference type="Proteomes" id="UP001201163"/>
    </source>
</evidence>
<dbReference type="Proteomes" id="UP001201163">
    <property type="component" value="Unassembled WGS sequence"/>
</dbReference>
<proteinExistence type="predicted"/>
<keyword evidence="2" id="KW-1185">Reference proteome</keyword>
<organism evidence="1 2">
    <name type="scientific">Lactarius akahatsu</name>
    <dbReference type="NCBI Taxonomy" id="416441"/>
    <lineage>
        <taxon>Eukaryota</taxon>
        <taxon>Fungi</taxon>
        <taxon>Dikarya</taxon>
        <taxon>Basidiomycota</taxon>
        <taxon>Agaricomycotina</taxon>
        <taxon>Agaricomycetes</taxon>
        <taxon>Russulales</taxon>
        <taxon>Russulaceae</taxon>
        <taxon>Lactarius</taxon>
    </lineage>
</organism>
<protein>
    <submittedName>
        <fullName evidence="1">Uncharacterized protein</fullName>
    </submittedName>
</protein>
<sequence>MLRTPSILSRVSAMLACRSARTWGRRMTLTTFPEKLARRLLATTRMVTVVRKFVNLLDREVVRPVRGQGSVRSNNKQLTMVTYSYLDNREHRQVSRDSRNKYFSSRLFGAAASEFTMSKTIDVSMVIKSIAIHNTTETQSYPHYDCFSV</sequence>
<name>A0AAD4LG26_9AGAM</name>
<dbReference type="EMBL" id="JAKELL010000031">
    <property type="protein sequence ID" value="KAH8990342.1"/>
    <property type="molecule type" value="Genomic_DNA"/>
</dbReference>
<dbReference type="AlphaFoldDB" id="A0AAD4LG26"/>